<protein>
    <submittedName>
        <fullName evidence="1">Uncharacterized protein</fullName>
    </submittedName>
</protein>
<reference evidence="1" key="1">
    <citation type="journal article" date="2014" name="Int. J. Syst. Evol. Microbiol.">
        <title>Complete genome sequence of Corynebacterium casei LMG S-19264T (=DSM 44701T), isolated from a smear-ripened cheese.</title>
        <authorList>
            <consortium name="US DOE Joint Genome Institute (JGI-PGF)"/>
            <person name="Walter F."/>
            <person name="Albersmeier A."/>
            <person name="Kalinowski J."/>
            <person name="Ruckert C."/>
        </authorList>
    </citation>
    <scope>NUCLEOTIDE SEQUENCE</scope>
    <source>
        <strain evidence="1">JCM 4059</strain>
    </source>
</reference>
<evidence type="ECO:0000313" key="1">
    <source>
        <dbReference type="EMBL" id="GHF35318.1"/>
    </source>
</evidence>
<proteinExistence type="predicted"/>
<name>A0A919B227_9ACTN</name>
<organism evidence="1 2">
    <name type="scientific">Streptomyces mashuensis</name>
    <dbReference type="NCBI Taxonomy" id="33904"/>
    <lineage>
        <taxon>Bacteria</taxon>
        <taxon>Bacillati</taxon>
        <taxon>Actinomycetota</taxon>
        <taxon>Actinomycetes</taxon>
        <taxon>Kitasatosporales</taxon>
        <taxon>Streptomycetaceae</taxon>
        <taxon>Streptomyces</taxon>
    </lineage>
</organism>
<comment type="caution">
    <text evidence="1">The sequence shown here is derived from an EMBL/GenBank/DDBJ whole genome shotgun (WGS) entry which is preliminary data.</text>
</comment>
<dbReference type="RefSeq" id="WP_190128686.1">
    <property type="nucleotide sequence ID" value="NZ_BNBD01000002.1"/>
</dbReference>
<dbReference type="Proteomes" id="UP000638313">
    <property type="component" value="Unassembled WGS sequence"/>
</dbReference>
<keyword evidence="2" id="KW-1185">Reference proteome</keyword>
<dbReference type="AlphaFoldDB" id="A0A919B227"/>
<dbReference type="EMBL" id="BNBD01000002">
    <property type="protein sequence ID" value="GHF35318.1"/>
    <property type="molecule type" value="Genomic_DNA"/>
</dbReference>
<sequence length="150" mass="16038">MSDHDSGWQGKVAASGLSLMGVGVDLPVATLDAWRVVAGFETEPAATVGQDVDGALGLVGQEWLRISREFRLFGEDGKFFLSLAGPGAGELGWLLIGWSDDADLASHLVHQGGPEFVAMSLDCRRICAVTTEEYDYWAVAEELPAGGRRE</sequence>
<evidence type="ECO:0000313" key="2">
    <source>
        <dbReference type="Proteomes" id="UP000638313"/>
    </source>
</evidence>
<gene>
    <name evidence="1" type="ORF">GCM10010218_15680</name>
</gene>
<reference evidence="1" key="2">
    <citation type="submission" date="2020-09" db="EMBL/GenBank/DDBJ databases">
        <authorList>
            <person name="Sun Q."/>
            <person name="Ohkuma M."/>
        </authorList>
    </citation>
    <scope>NUCLEOTIDE SEQUENCE</scope>
    <source>
        <strain evidence="1">JCM 4059</strain>
    </source>
</reference>
<accession>A0A919B227</accession>